<protein>
    <submittedName>
        <fullName evidence="6">Fructose-1-phosphate phosphatase YqaB</fullName>
        <ecNumber evidence="6">3.1.3.-</ecNumber>
    </submittedName>
</protein>
<dbReference type="Gene3D" id="3.40.50.1000">
    <property type="entry name" value="HAD superfamily/HAD-like"/>
    <property type="match status" value="1"/>
</dbReference>
<dbReference type="SFLD" id="SFLDG01129">
    <property type="entry name" value="C1.5:_HAD__Beta-PGM__Phosphata"/>
    <property type="match status" value="1"/>
</dbReference>
<dbReference type="OrthoDB" id="9782449at2"/>
<evidence type="ECO:0000313" key="6">
    <source>
        <dbReference type="EMBL" id="SLN10710.1"/>
    </source>
</evidence>
<dbReference type="InterPro" id="IPR023198">
    <property type="entry name" value="PGP-like_dom2"/>
</dbReference>
<dbReference type="PANTHER" id="PTHR46193:SF18">
    <property type="entry name" value="HEXITOL PHOSPHATASE B"/>
    <property type="match status" value="1"/>
</dbReference>
<reference evidence="6 7" key="1">
    <citation type="submission" date="2017-03" db="EMBL/GenBank/DDBJ databases">
        <authorList>
            <person name="Afonso C.L."/>
            <person name="Miller P.J."/>
            <person name="Scott M.A."/>
            <person name="Spackman E."/>
            <person name="Goraichik I."/>
            <person name="Dimitrov K.M."/>
            <person name="Suarez D.L."/>
            <person name="Swayne D.E."/>
        </authorList>
    </citation>
    <scope>NUCLEOTIDE SEQUENCE [LARGE SCALE GENOMIC DNA]</scope>
    <source>
        <strain evidence="6 7">CECT 7680</strain>
    </source>
</reference>
<dbReference type="InterPro" id="IPR036412">
    <property type="entry name" value="HAD-like_sf"/>
</dbReference>
<dbReference type="AlphaFoldDB" id="A0A1Y5R749"/>
<evidence type="ECO:0000256" key="3">
    <source>
        <dbReference type="ARBA" id="ARBA00022723"/>
    </source>
</evidence>
<dbReference type="PANTHER" id="PTHR46193">
    <property type="entry name" value="6-PHOSPHOGLUCONATE PHOSPHATASE"/>
    <property type="match status" value="1"/>
</dbReference>
<comment type="similarity">
    <text evidence="2">Belongs to the HAD-like hydrolase superfamily. CbbY/CbbZ/Gph/YieH family.</text>
</comment>
<dbReference type="SFLD" id="SFLDS00003">
    <property type="entry name" value="Haloacid_Dehalogenase"/>
    <property type="match status" value="1"/>
</dbReference>
<evidence type="ECO:0000313" key="7">
    <source>
        <dbReference type="Proteomes" id="UP000193409"/>
    </source>
</evidence>
<keyword evidence="6" id="KW-0378">Hydrolase</keyword>
<dbReference type="InterPro" id="IPR051600">
    <property type="entry name" value="Beta-PGM-like"/>
</dbReference>
<dbReference type="EMBL" id="FWFQ01000001">
    <property type="protein sequence ID" value="SLN10710.1"/>
    <property type="molecule type" value="Genomic_DNA"/>
</dbReference>
<dbReference type="GO" id="GO:0016787">
    <property type="term" value="F:hydrolase activity"/>
    <property type="evidence" value="ECO:0007669"/>
    <property type="project" value="UniProtKB-KW"/>
</dbReference>
<keyword evidence="4" id="KW-0460">Magnesium</keyword>
<keyword evidence="3" id="KW-0479">Metal-binding</keyword>
<dbReference type="EC" id="3.1.3.-" evidence="6"/>
<dbReference type="InterPro" id="IPR023214">
    <property type="entry name" value="HAD_sf"/>
</dbReference>
<name>A0A1Y5R749_9RHOB</name>
<dbReference type="RefSeq" id="WP_139838515.1">
    <property type="nucleotide sequence ID" value="NZ_FWFQ01000001.1"/>
</dbReference>
<dbReference type="SFLD" id="SFLDG01135">
    <property type="entry name" value="C1.5.6:_HAD__Beta-PGM__Phospha"/>
    <property type="match status" value="1"/>
</dbReference>
<dbReference type="Pfam" id="PF00702">
    <property type="entry name" value="Hydrolase"/>
    <property type="match status" value="1"/>
</dbReference>
<organism evidence="6 7">
    <name type="scientific">Pseudoruegeria aquimaris</name>
    <dbReference type="NCBI Taxonomy" id="393663"/>
    <lineage>
        <taxon>Bacteria</taxon>
        <taxon>Pseudomonadati</taxon>
        <taxon>Pseudomonadota</taxon>
        <taxon>Alphaproteobacteria</taxon>
        <taxon>Rhodobacterales</taxon>
        <taxon>Roseobacteraceae</taxon>
        <taxon>Pseudoruegeria</taxon>
    </lineage>
</organism>
<gene>
    <name evidence="6" type="primary">yqaB_1</name>
    <name evidence="6" type="ORF">PSA7680_00066</name>
</gene>
<evidence type="ECO:0000256" key="5">
    <source>
        <dbReference type="ARBA" id="ARBA00023277"/>
    </source>
</evidence>
<evidence type="ECO:0000256" key="1">
    <source>
        <dbReference type="ARBA" id="ARBA00001946"/>
    </source>
</evidence>
<keyword evidence="5" id="KW-0119">Carbohydrate metabolism</keyword>
<dbReference type="InterPro" id="IPR006439">
    <property type="entry name" value="HAD-SF_hydro_IA"/>
</dbReference>
<sequence>MPVRALLFDLDGTMLHSDPIHVEVFAEMLAPHGIAVDEAFYNAHIHGRLNADIFAEFMPGAEDPQALSEAKEAAFRARLPRPYPAMPGLEAFLARAEAEGIPCAVVTNAPRVNAEAMLDAIGLRHHVRALVIGEECTHGKPHPEPYLRGAEALGASPRECLAFEDSPSGLRAARASGAHVIGIRSTLDDAALRAAGAHVTIKDFTDPALGPILHRETGAIS</sequence>
<keyword evidence="7" id="KW-1185">Reference proteome</keyword>
<dbReference type="GO" id="GO:0046872">
    <property type="term" value="F:metal ion binding"/>
    <property type="evidence" value="ECO:0007669"/>
    <property type="project" value="UniProtKB-KW"/>
</dbReference>
<evidence type="ECO:0000256" key="4">
    <source>
        <dbReference type="ARBA" id="ARBA00022842"/>
    </source>
</evidence>
<dbReference type="NCBIfam" id="TIGR01509">
    <property type="entry name" value="HAD-SF-IA-v3"/>
    <property type="match status" value="1"/>
</dbReference>
<dbReference type="PRINTS" id="PR00413">
    <property type="entry name" value="HADHALOGNASE"/>
</dbReference>
<dbReference type="Gene3D" id="1.10.150.240">
    <property type="entry name" value="Putative phosphatase, domain 2"/>
    <property type="match status" value="1"/>
</dbReference>
<evidence type="ECO:0000256" key="2">
    <source>
        <dbReference type="ARBA" id="ARBA00006171"/>
    </source>
</evidence>
<comment type="cofactor">
    <cofactor evidence="1">
        <name>Mg(2+)</name>
        <dbReference type="ChEBI" id="CHEBI:18420"/>
    </cofactor>
</comment>
<dbReference type="Proteomes" id="UP000193409">
    <property type="component" value="Unassembled WGS sequence"/>
</dbReference>
<accession>A0A1Y5R749</accession>
<proteinExistence type="inferred from homology"/>
<dbReference type="SUPFAM" id="SSF56784">
    <property type="entry name" value="HAD-like"/>
    <property type="match status" value="1"/>
</dbReference>